<proteinExistence type="predicted"/>
<evidence type="ECO:0000313" key="2">
    <source>
        <dbReference type="EMBL" id="VEB42382.1"/>
    </source>
</evidence>
<dbReference type="AlphaFoldDB" id="A0A3S4I6Q5"/>
<feature type="region of interest" description="Disordered" evidence="1">
    <location>
        <begin position="1"/>
        <end position="22"/>
    </location>
</feature>
<dbReference type="Proteomes" id="UP000275777">
    <property type="component" value="Chromosome"/>
</dbReference>
<evidence type="ECO:0000313" key="3">
    <source>
        <dbReference type="Proteomes" id="UP000275777"/>
    </source>
</evidence>
<accession>A0A3S4I6Q5</accession>
<name>A0A3S4I6Q5_CHRVL</name>
<organism evidence="2 3">
    <name type="scientific">Chromobacterium violaceum</name>
    <dbReference type="NCBI Taxonomy" id="536"/>
    <lineage>
        <taxon>Bacteria</taxon>
        <taxon>Pseudomonadati</taxon>
        <taxon>Pseudomonadota</taxon>
        <taxon>Betaproteobacteria</taxon>
        <taxon>Neisseriales</taxon>
        <taxon>Chromobacteriaceae</taxon>
        <taxon>Chromobacterium</taxon>
    </lineage>
</organism>
<gene>
    <name evidence="2" type="ORF">NCTC9695_02830</name>
</gene>
<protein>
    <submittedName>
        <fullName evidence="2">Uncharacterized protein</fullName>
    </submittedName>
</protein>
<evidence type="ECO:0000256" key="1">
    <source>
        <dbReference type="SAM" id="MobiDB-lite"/>
    </source>
</evidence>
<dbReference type="EMBL" id="LR134182">
    <property type="protein sequence ID" value="VEB42382.1"/>
    <property type="molecule type" value="Genomic_DNA"/>
</dbReference>
<sequence length="61" mass="6911">MARKVNGPQYGKPSLAPVKPVLHNTTNTHGIQLLARIPRHSLCPKNEKWRPHGRHVNGMNR</sequence>
<reference evidence="2 3" key="1">
    <citation type="submission" date="2018-12" db="EMBL/GenBank/DDBJ databases">
        <authorList>
            <consortium name="Pathogen Informatics"/>
        </authorList>
    </citation>
    <scope>NUCLEOTIDE SEQUENCE [LARGE SCALE GENOMIC DNA]</scope>
    <source>
        <strain evidence="2 3">NCTC9695</strain>
    </source>
</reference>